<dbReference type="Pfam" id="PF00563">
    <property type="entry name" value="EAL"/>
    <property type="match status" value="1"/>
</dbReference>
<dbReference type="PROSITE" id="PS50883">
    <property type="entry name" value="EAL"/>
    <property type="match status" value="1"/>
</dbReference>
<dbReference type="SUPFAM" id="SSF55781">
    <property type="entry name" value="GAF domain-like"/>
    <property type="match status" value="1"/>
</dbReference>
<dbReference type="PANTHER" id="PTHR33121">
    <property type="entry name" value="CYCLIC DI-GMP PHOSPHODIESTERASE PDEF"/>
    <property type="match status" value="1"/>
</dbReference>
<dbReference type="Proteomes" id="UP000295484">
    <property type="component" value="Unassembled WGS sequence"/>
</dbReference>
<dbReference type="GO" id="GO:0071111">
    <property type="term" value="F:cyclic-guanylate-specific phosphodiesterase activity"/>
    <property type="evidence" value="ECO:0007669"/>
    <property type="project" value="InterPro"/>
</dbReference>
<dbReference type="Gene3D" id="3.20.20.450">
    <property type="entry name" value="EAL domain"/>
    <property type="match status" value="1"/>
</dbReference>
<dbReference type="RefSeq" id="WP_166673759.1">
    <property type="nucleotide sequence ID" value="NZ_SOEB01000056.1"/>
</dbReference>
<proteinExistence type="predicted"/>
<dbReference type="CDD" id="cd01948">
    <property type="entry name" value="EAL"/>
    <property type="match status" value="1"/>
</dbReference>
<evidence type="ECO:0000259" key="1">
    <source>
        <dbReference type="PROSITE" id="PS50883"/>
    </source>
</evidence>
<dbReference type="SMART" id="SM00065">
    <property type="entry name" value="GAF"/>
    <property type="match status" value="1"/>
</dbReference>
<comment type="caution">
    <text evidence="2">The sequence shown here is derived from an EMBL/GenBank/DDBJ whole genome shotgun (WGS) entry which is preliminary data.</text>
</comment>
<dbReference type="AlphaFoldDB" id="A0A4V3GRM8"/>
<dbReference type="InterPro" id="IPR029016">
    <property type="entry name" value="GAF-like_dom_sf"/>
</dbReference>
<evidence type="ECO:0000313" key="2">
    <source>
        <dbReference type="EMBL" id="TDX19713.1"/>
    </source>
</evidence>
<organism evidence="2 3">
    <name type="scientific">Rhodovulum visakhapatnamense</name>
    <dbReference type="NCBI Taxonomy" id="364297"/>
    <lineage>
        <taxon>Bacteria</taxon>
        <taxon>Pseudomonadati</taxon>
        <taxon>Pseudomonadota</taxon>
        <taxon>Alphaproteobacteria</taxon>
        <taxon>Rhodobacterales</taxon>
        <taxon>Paracoccaceae</taxon>
        <taxon>Rhodovulum</taxon>
    </lineage>
</organism>
<dbReference type="Pfam" id="PF13185">
    <property type="entry name" value="GAF_2"/>
    <property type="match status" value="1"/>
</dbReference>
<dbReference type="InterPro" id="IPR003018">
    <property type="entry name" value="GAF"/>
</dbReference>
<dbReference type="SUPFAM" id="SSF141868">
    <property type="entry name" value="EAL domain-like"/>
    <property type="match status" value="1"/>
</dbReference>
<dbReference type="EMBL" id="SOEB01000056">
    <property type="protein sequence ID" value="TDX19713.1"/>
    <property type="molecule type" value="Genomic_DNA"/>
</dbReference>
<dbReference type="InterPro" id="IPR035919">
    <property type="entry name" value="EAL_sf"/>
</dbReference>
<dbReference type="Gene3D" id="3.30.450.40">
    <property type="match status" value="1"/>
</dbReference>
<accession>A0A4V3GRM8</accession>
<reference evidence="2 3" key="1">
    <citation type="submission" date="2019-03" db="EMBL/GenBank/DDBJ databases">
        <title>Genomic Encyclopedia of Type Strains, Phase IV (KMG-IV): sequencing the most valuable type-strain genomes for metagenomic binning, comparative biology and taxonomic classification.</title>
        <authorList>
            <person name="Goeker M."/>
        </authorList>
    </citation>
    <scope>NUCLEOTIDE SEQUENCE [LARGE SCALE GENOMIC DNA]</scope>
    <source>
        <strain evidence="2 3">JA181</strain>
    </source>
</reference>
<sequence length="408" mass="45344">MNSYGFREALLADVANRPETLRWKKRKILAALRDLFGMEVAFISRFTPTSREFDLVESHDPGFAADVLSAAATPLDQSYCFRIAIGHAPNLMPNAQEEPAVADISETLSLPVGAHLSVPIVLSSGRTYGMLCAFSRKPNSELADRDVALFTLCADLLSRDIEAVILDDLPKSTAADEFSKTLAETSFDFFLQPITSMPGRVPVGFELLTRFAPELGSVEQIFDRARHLDMVMTLEEKVARTASRVLARLDRSVWLAINFSVSSIESCDFEAIFPPDYRDRLVLEITEHERVVDYASFLARIKALRGFGFRIAVDDVGAGYSSLRHVLQLRPEILKIDRSFVAGIDQSPDQQTFVRAIREYAASYGGMVIAEGVETASEEAELVRLGAYLAQGYHIAKPRRWTEVLPPC</sequence>
<name>A0A4V3GRM8_9RHOB</name>
<gene>
    <name evidence="2" type="ORF">EV657_1562</name>
</gene>
<dbReference type="InterPro" id="IPR050706">
    <property type="entry name" value="Cyclic-di-GMP_PDE-like"/>
</dbReference>
<evidence type="ECO:0000313" key="3">
    <source>
        <dbReference type="Proteomes" id="UP000295484"/>
    </source>
</evidence>
<dbReference type="SMART" id="SM00052">
    <property type="entry name" value="EAL"/>
    <property type="match status" value="1"/>
</dbReference>
<feature type="domain" description="EAL" evidence="1">
    <location>
        <begin position="171"/>
        <end position="408"/>
    </location>
</feature>
<dbReference type="PANTHER" id="PTHR33121:SF76">
    <property type="entry name" value="SIGNALING PROTEIN"/>
    <property type="match status" value="1"/>
</dbReference>
<protein>
    <submittedName>
        <fullName evidence="2">EAL domain-containing protein (Putative c-di-GMP-specific phosphodiesterase class I)</fullName>
    </submittedName>
</protein>
<dbReference type="InterPro" id="IPR001633">
    <property type="entry name" value="EAL_dom"/>
</dbReference>